<evidence type="ECO:0000256" key="1">
    <source>
        <dbReference type="SAM" id="MobiDB-lite"/>
    </source>
</evidence>
<feature type="region of interest" description="Disordered" evidence="1">
    <location>
        <begin position="1"/>
        <end position="23"/>
    </location>
</feature>
<sequence length="288" mass="31419">MLIRSTGHALGRPGAAGPSVRPRQATPLVRIVRGMHGYQGPPSYHPHGREPYPPPPPWPPGPHPAVPYAAPPQRRARDTVLRIVWTLIPLFTCGVATPFMLAYAAARLRSRALAAATAGYGAGLVIWITVAGHYPAIPFWADALAVTGWLATWLGGTVHAFALRRRLFGPRPNTGERANEEAVAKAMFRRMLREKARELAERDPSLARELRIGRPDLPREYDDGGVVDVNHAPASVIATLPGMTPHLAEEVVRVRERLGRFVSAEDVAVAVNLSPHVVPELAEYTVYL</sequence>
<feature type="transmembrane region" description="Helical" evidence="2">
    <location>
        <begin position="113"/>
        <end position="137"/>
    </location>
</feature>
<name>D6Y3M1_THEBD</name>
<dbReference type="AlphaFoldDB" id="D6Y3M1"/>
<keyword evidence="4" id="KW-1185">Reference proteome</keyword>
<keyword evidence="2" id="KW-0472">Membrane</keyword>
<dbReference type="STRING" id="469371.Tbis_0319"/>
<evidence type="ECO:0000313" key="4">
    <source>
        <dbReference type="Proteomes" id="UP000006640"/>
    </source>
</evidence>
<evidence type="ECO:0008006" key="5">
    <source>
        <dbReference type="Google" id="ProtNLM"/>
    </source>
</evidence>
<dbReference type="HOGENOM" id="CLU_070073_0_0_11"/>
<accession>D6Y3M1</accession>
<keyword evidence="2" id="KW-1133">Transmembrane helix</keyword>
<dbReference type="Proteomes" id="UP000006640">
    <property type="component" value="Chromosome"/>
</dbReference>
<protein>
    <recommendedName>
        <fullName evidence="5">Helix-hairpin-helix domain-containing protein</fullName>
    </recommendedName>
</protein>
<evidence type="ECO:0000313" key="3">
    <source>
        <dbReference type="EMBL" id="ADG87050.1"/>
    </source>
</evidence>
<feature type="transmembrane region" description="Helical" evidence="2">
    <location>
        <begin position="143"/>
        <end position="163"/>
    </location>
</feature>
<evidence type="ECO:0000256" key="2">
    <source>
        <dbReference type="SAM" id="Phobius"/>
    </source>
</evidence>
<keyword evidence="2" id="KW-0812">Transmembrane</keyword>
<dbReference type="SUPFAM" id="SSF47781">
    <property type="entry name" value="RuvA domain 2-like"/>
    <property type="match status" value="1"/>
</dbReference>
<feature type="transmembrane region" description="Helical" evidence="2">
    <location>
        <begin position="83"/>
        <end position="106"/>
    </location>
</feature>
<dbReference type="InterPro" id="IPR010994">
    <property type="entry name" value="RuvA_2-like"/>
</dbReference>
<proteinExistence type="predicted"/>
<dbReference type="KEGG" id="tbi:Tbis_0319"/>
<dbReference type="Pfam" id="PF12836">
    <property type="entry name" value="HHH_3"/>
    <property type="match status" value="1"/>
</dbReference>
<dbReference type="Gene3D" id="1.10.150.280">
    <property type="entry name" value="AF1531-like domain"/>
    <property type="match status" value="1"/>
</dbReference>
<gene>
    <name evidence="3" type="ordered locus">Tbis_0319</name>
</gene>
<organism evidence="3 4">
    <name type="scientific">Thermobispora bispora (strain ATCC 19993 / DSM 43833 / CBS 139.67 / JCM 10125 / KCTC 9307 / NBRC 14880 / R51)</name>
    <dbReference type="NCBI Taxonomy" id="469371"/>
    <lineage>
        <taxon>Bacteria</taxon>
        <taxon>Bacillati</taxon>
        <taxon>Actinomycetota</taxon>
        <taxon>Actinomycetes</taxon>
        <taxon>Streptosporangiales</taxon>
        <taxon>Streptosporangiaceae</taxon>
        <taxon>Thermobispora</taxon>
    </lineage>
</organism>
<dbReference type="eggNOG" id="COG1555">
    <property type="taxonomic scope" value="Bacteria"/>
</dbReference>
<reference evidence="3 4" key="1">
    <citation type="submission" date="2010-01" db="EMBL/GenBank/DDBJ databases">
        <title>The complete genome of Thermobispora bispora DSM 43833.</title>
        <authorList>
            <consortium name="US DOE Joint Genome Institute (JGI-PGF)"/>
            <person name="Lucas S."/>
            <person name="Copeland A."/>
            <person name="Lapidus A."/>
            <person name="Glavina del Rio T."/>
            <person name="Dalin E."/>
            <person name="Tice H."/>
            <person name="Bruce D."/>
            <person name="Goodwin L."/>
            <person name="Pitluck S."/>
            <person name="Kyrpides N."/>
            <person name="Mavromatis K."/>
            <person name="Ivanova N."/>
            <person name="Mikhailova N."/>
            <person name="Chertkov O."/>
            <person name="Brettin T."/>
            <person name="Detter J.C."/>
            <person name="Han C."/>
            <person name="Larimer F."/>
            <person name="Land M."/>
            <person name="Hauser L."/>
            <person name="Markowitz V."/>
            <person name="Cheng J.-F."/>
            <person name="Hugenholtz P."/>
            <person name="Woyke T."/>
            <person name="Wu D."/>
            <person name="Jando M."/>
            <person name="Schneider S."/>
            <person name="Klenk H.-P."/>
            <person name="Eisen J.A."/>
        </authorList>
    </citation>
    <scope>NUCLEOTIDE SEQUENCE [LARGE SCALE GENOMIC DNA]</scope>
    <source>
        <strain evidence="4">ATCC 19993 / DSM 43833 / CBS 139.67 / JCM 10125 / KCTC 9307 / NBRC 14880 / R51</strain>
    </source>
</reference>
<dbReference type="EMBL" id="CP001874">
    <property type="protein sequence ID" value="ADG87050.1"/>
    <property type="molecule type" value="Genomic_DNA"/>
</dbReference>